<protein>
    <submittedName>
        <fullName evidence="1">Uncharacterized protein</fullName>
    </submittedName>
</protein>
<dbReference type="Proteomes" id="UP000185934">
    <property type="component" value="Chromosome"/>
</dbReference>
<dbReference type="PANTHER" id="PTHR34387:SF2">
    <property type="entry name" value="SLR1258 PROTEIN"/>
    <property type="match status" value="1"/>
</dbReference>
<dbReference type="OrthoDB" id="9785192at2"/>
<dbReference type="Gene3D" id="3.30.110.170">
    <property type="entry name" value="Protein of unknown function (DUF541), domain 1"/>
    <property type="match status" value="1"/>
</dbReference>
<dbReference type="GO" id="GO:0006974">
    <property type="term" value="P:DNA damage response"/>
    <property type="evidence" value="ECO:0007669"/>
    <property type="project" value="TreeGrafter"/>
</dbReference>
<evidence type="ECO:0000313" key="1">
    <source>
        <dbReference type="EMBL" id="APV44732.1"/>
    </source>
</evidence>
<evidence type="ECO:0000313" key="2">
    <source>
        <dbReference type="Proteomes" id="UP000185934"/>
    </source>
</evidence>
<keyword evidence="2" id="KW-1185">Reference proteome</keyword>
<dbReference type="Gene3D" id="3.30.70.2970">
    <property type="entry name" value="Protein of unknown function (DUF541), domain 2"/>
    <property type="match status" value="1"/>
</dbReference>
<name>A0A1P8F8K3_9CHLR</name>
<gene>
    <name evidence="1" type="ORF">Dform_01408</name>
</gene>
<dbReference type="RefSeq" id="WP_076004383.1">
    <property type="nucleotide sequence ID" value="NZ_CP018258.1"/>
</dbReference>
<reference evidence="2" key="1">
    <citation type="submission" date="2016-11" db="EMBL/GenBank/DDBJ databases">
        <title>Dehalogenimonas formicexedens sp. nov., a chlorinated alkane respiring bacterium isolated from contaminated groundwater.</title>
        <authorList>
            <person name="Key T.A."/>
            <person name="Bowman K.S."/>
            <person name="Lee I."/>
            <person name="Chun J."/>
            <person name="Albuquerque L."/>
            <person name="da Costa M.S."/>
            <person name="Rainey F.A."/>
            <person name="Moe W.M."/>
        </authorList>
    </citation>
    <scope>NUCLEOTIDE SEQUENCE [LARGE SCALE GENOMIC DNA]</scope>
    <source>
        <strain evidence="2">NSZ-14</strain>
    </source>
</reference>
<dbReference type="InterPro" id="IPR007497">
    <property type="entry name" value="SIMPL/DUF541"/>
</dbReference>
<proteinExistence type="predicted"/>
<dbReference type="PANTHER" id="PTHR34387">
    <property type="entry name" value="SLR1258 PROTEIN"/>
    <property type="match status" value="1"/>
</dbReference>
<accession>A0A1P8F8K3</accession>
<dbReference type="KEGG" id="dfo:Dform_01408"/>
<organism evidence="1 2">
    <name type="scientific">Dehalogenimonas formicexedens</name>
    <dbReference type="NCBI Taxonomy" id="1839801"/>
    <lineage>
        <taxon>Bacteria</taxon>
        <taxon>Bacillati</taxon>
        <taxon>Chloroflexota</taxon>
        <taxon>Dehalococcoidia</taxon>
        <taxon>Dehalococcoidales</taxon>
        <taxon>Dehalococcoidaceae</taxon>
        <taxon>Dehalogenimonas</taxon>
    </lineage>
</organism>
<dbReference type="EMBL" id="CP018258">
    <property type="protein sequence ID" value="APV44732.1"/>
    <property type="molecule type" value="Genomic_DNA"/>
</dbReference>
<sequence length="247" mass="25661">MKKGIMGALIAITIFAVGLGVMGFTSAQSGELINTTQQVGIWVSGEGKVTVVPDVANLTLGVQVESATLADANQKASAAMDALVNVLKTQGVADKDIKTQNFNIYPVYDYTKDIGTPVIRGYQVTNTVTVKVRVIANTGKIIDASVAAAGDAIRVNNISFSVDDPTKSIDQARELALLDAKAKAEQIARVTGVSLGSVSYVSDSSSNVARIVPPSFDSKAGAAGSTTPILPGDTDLTVSVQVIYNIK</sequence>
<dbReference type="Pfam" id="PF04402">
    <property type="entry name" value="SIMPL"/>
    <property type="match status" value="1"/>
</dbReference>
<dbReference type="InterPro" id="IPR052022">
    <property type="entry name" value="26kDa_periplasmic_antigen"/>
</dbReference>
<dbReference type="AlphaFoldDB" id="A0A1P8F8K3"/>